<keyword evidence="2" id="KW-1185">Reference proteome</keyword>
<proteinExistence type="predicted"/>
<dbReference type="PANTHER" id="PTHR14097:SF9">
    <property type="entry name" value="EPIMERASE, PUTATIVE (AFU_ORTHOLOGUE AFUA_8G07320)-RELATED"/>
    <property type="match status" value="1"/>
</dbReference>
<organism evidence="1 2">
    <name type="scientific">Coniella lustricola</name>
    <dbReference type="NCBI Taxonomy" id="2025994"/>
    <lineage>
        <taxon>Eukaryota</taxon>
        <taxon>Fungi</taxon>
        <taxon>Dikarya</taxon>
        <taxon>Ascomycota</taxon>
        <taxon>Pezizomycotina</taxon>
        <taxon>Sordariomycetes</taxon>
        <taxon>Sordariomycetidae</taxon>
        <taxon>Diaporthales</taxon>
        <taxon>Schizoparmaceae</taxon>
        <taxon>Coniella</taxon>
    </lineage>
</organism>
<dbReference type="STRING" id="2025994.A0A2T2ZYD7"/>
<dbReference type="Proteomes" id="UP000241462">
    <property type="component" value="Unassembled WGS sequence"/>
</dbReference>
<dbReference type="PANTHER" id="PTHR14097">
    <property type="entry name" value="OXIDOREDUCTASE HTATIP2"/>
    <property type="match status" value="1"/>
</dbReference>
<dbReference type="InterPro" id="IPR036291">
    <property type="entry name" value="NAD(P)-bd_dom_sf"/>
</dbReference>
<dbReference type="SUPFAM" id="SSF51735">
    <property type="entry name" value="NAD(P)-binding Rossmann-fold domains"/>
    <property type="match status" value="1"/>
</dbReference>
<sequence>MKLIVAGGTGFVAVEVIRQAAQLDAITSLVVLARKAAPLPEGPGASKIKTVVIEDYERYSDEVKAEFAGADACIWTVAVTPIKALSLDGAEVKRVCQTCTMAGLKAIWEANPAKPFRFVYMSAEGLPADPNKKPYLMAEYMLMRAETERLVRDFAAQHASEGFELCIAQPGLVTAEGVLWQTLRLFNAIPGLRSVAINISRGELAAAMLERTVDGFGSKQEMKNAEMVRVGQAALQARRARSG</sequence>
<dbReference type="AlphaFoldDB" id="A0A2T2ZYD7"/>
<dbReference type="OrthoDB" id="3535423at2759"/>
<accession>A0A2T2ZYD7</accession>
<evidence type="ECO:0000313" key="2">
    <source>
        <dbReference type="Proteomes" id="UP000241462"/>
    </source>
</evidence>
<dbReference type="InParanoid" id="A0A2T2ZYD7"/>
<reference evidence="1 2" key="1">
    <citation type="journal article" date="2018" name="Mycol. Prog.">
        <title>Coniella lustricola, a new species from submerged detritus.</title>
        <authorList>
            <person name="Raudabaugh D.B."/>
            <person name="Iturriaga T."/>
            <person name="Carver A."/>
            <person name="Mondo S."/>
            <person name="Pangilinan J."/>
            <person name="Lipzen A."/>
            <person name="He G."/>
            <person name="Amirebrahimi M."/>
            <person name="Grigoriev I.V."/>
            <person name="Miller A.N."/>
        </authorList>
    </citation>
    <scope>NUCLEOTIDE SEQUENCE [LARGE SCALE GENOMIC DNA]</scope>
    <source>
        <strain evidence="1 2">B22-T-1</strain>
    </source>
</reference>
<gene>
    <name evidence="1" type="ORF">BD289DRAFT_442283</name>
</gene>
<name>A0A2T2ZYD7_9PEZI</name>
<evidence type="ECO:0000313" key="1">
    <source>
        <dbReference type="EMBL" id="PSR79548.1"/>
    </source>
</evidence>
<dbReference type="EMBL" id="KZ678563">
    <property type="protein sequence ID" value="PSR79548.1"/>
    <property type="molecule type" value="Genomic_DNA"/>
</dbReference>
<dbReference type="Gene3D" id="3.40.50.720">
    <property type="entry name" value="NAD(P)-binding Rossmann-like Domain"/>
    <property type="match status" value="1"/>
</dbReference>
<protein>
    <submittedName>
        <fullName evidence="1">Uncharacterized protein</fullName>
    </submittedName>
</protein>